<dbReference type="Gramene" id="ERN03439">
    <property type="protein sequence ID" value="ERN03439"/>
    <property type="gene ID" value="AMTR_s00003p00264550"/>
</dbReference>
<protein>
    <recommendedName>
        <fullName evidence="3">Alcohol dehydrogenase-like C-terminal domain-containing protein</fullName>
    </recommendedName>
</protein>
<evidence type="ECO:0000259" key="3">
    <source>
        <dbReference type="Pfam" id="PF00107"/>
    </source>
</evidence>
<dbReference type="SUPFAM" id="SSF51735">
    <property type="entry name" value="NAD(P)-binding Rossmann-fold domains"/>
    <property type="match status" value="1"/>
</dbReference>
<organism evidence="4 5">
    <name type="scientific">Amborella trichopoda</name>
    <dbReference type="NCBI Taxonomy" id="13333"/>
    <lineage>
        <taxon>Eukaryota</taxon>
        <taxon>Viridiplantae</taxon>
        <taxon>Streptophyta</taxon>
        <taxon>Embryophyta</taxon>
        <taxon>Tracheophyta</taxon>
        <taxon>Spermatophyta</taxon>
        <taxon>Magnoliopsida</taxon>
        <taxon>Amborellales</taxon>
        <taxon>Amborellaceae</taxon>
        <taxon>Amborella</taxon>
    </lineage>
</organism>
<gene>
    <name evidence="4" type="ORF">AMTR_s00003p00264550</name>
</gene>
<dbReference type="PANTHER" id="PTHR48106">
    <property type="entry name" value="QUINONE OXIDOREDUCTASE PIG3-RELATED"/>
    <property type="match status" value="1"/>
</dbReference>
<evidence type="ECO:0000313" key="5">
    <source>
        <dbReference type="Proteomes" id="UP000017836"/>
    </source>
</evidence>
<dbReference type="Proteomes" id="UP000017836">
    <property type="component" value="Unassembled WGS sequence"/>
</dbReference>
<proteinExistence type="predicted"/>
<feature type="domain" description="Alcohol dehydrogenase-like C-terminal" evidence="3">
    <location>
        <begin position="8"/>
        <end position="60"/>
    </location>
</feature>
<evidence type="ECO:0000313" key="4">
    <source>
        <dbReference type="EMBL" id="ERN03439.1"/>
    </source>
</evidence>
<accession>W1P6Y2</accession>
<dbReference type="eggNOG" id="KOG1198">
    <property type="taxonomic scope" value="Eukaryota"/>
</dbReference>
<dbReference type="HOGENOM" id="CLU_2779212_0_0_1"/>
<sequence length="69" mass="7489">MIHGGSSGIGTFAIQVTKCIGAKVFVTAGTEEKKFCKELGADVCINYKTEDFVARIKKLEAKVPYGSRF</sequence>
<dbReference type="AlphaFoldDB" id="W1P6Y2"/>
<dbReference type="InterPro" id="IPR036291">
    <property type="entry name" value="NAD(P)-bd_dom_sf"/>
</dbReference>
<dbReference type="EMBL" id="KI394358">
    <property type="protein sequence ID" value="ERN03439.1"/>
    <property type="molecule type" value="Genomic_DNA"/>
</dbReference>
<dbReference type="Pfam" id="PF00107">
    <property type="entry name" value="ADH_zinc_N"/>
    <property type="match status" value="1"/>
</dbReference>
<dbReference type="InterPro" id="IPR013149">
    <property type="entry name" value="ADH-like_C"/>
</dbReference>
<keyword evidence="5" id="KW-1185">Reference proteome</keyword>
<reference evidence="5" key="1">
    <citation type="journal article" date="2013" name="Science">
        <title>The Amborella genome and the evolution of flowering plants.</title>
        <authorList>
            <consortium name="Amborella Genome Project"/>
        </authorList>
    </citation>
    <scope>NUCLEOTIDE SEQUENCE [LARGE SCALE GENOMIC DNA]</scope>
</reference>
<dbReference type="Gene3D" id="3.40.50.720">
    <property type="entry name" value="NAD(P)-binding Rossmann-like Domain"/>
    <property type="match status" value="1"/>
</dbReference>
<dbReference type="PANTHER" id="PTHR48106:SF8">
    <property type="entry name" value="OS02G0805600 PROTEIN"/>
    <property type="match status" value="1"/>
</dbReference>
<name>W1P6Y2_AMBTC</name>
<dbReference type="GO" id="GO:0016491">
    <property type="term" value="F:oxidoreductase activity"/>
    <property type="evidence" value="ECO:0007669"/>
    <property type="project" value="UniProtKB-KW"/>
</dbReference>
<keyword evidence="2" id="KW-0560">Oxidoreductase</keyword>
<keyword evidence="1" id="KW-0521">NADP</keyword>
<evidence type="ECO:0000256" key="1">
    <source>
        <dbReference type="ARBA" id="ARBA00022857"/>
    </source>
</evidence>
<evidence type="ECO:0000256" key="2">
    <source>
        <dbReference type="ARBA" id="ARBA00023002"/>
    </source>
</evidence>